<evidence type="ECO:0000313" key="2">
    <source>
        <dbReference type="Proteomes" id="UP000182771"/>
    </source>
</evidence>
<name>A0A1H2XM32_9FLAO</name>
<evidence type="ECO:0008006" key="3">
    <source>
        <dbReference type="Google" id="ProtNLM"/>
    </source>
</evidence>
<dbReference type="InterPro" id="IPR036866">
    <property type="entry name" value="RibonucZ/Hydroxyglut_hydro"/>
</dbReference>
<dbReference type="Gene3D" id="3.60.15.10">
    <property type="entry name" value="Ribonuclease Z/Hydroxyacylglutathione hydrolase-like"/>
    <property type="match status" value="1"/>
</dbReference>
<dbReference type="PANTHER" id="PTHR30619">
    <property type="entry name" value="DNA INTERNALIZATION/COMPETENCE PROTEIN COMEC/REC2"/>
    <property type="match status" value="1"/>
</dbReference>
<organism evidence="1 2">
    <name type="scientific">Capnocytophaga granulosa</name>
    <dbReference type="NCBI Taxonomy" id="45242"/>
    <lineage>
        <taxon>Bacteria</taxon>
        <taxon>Pseudomonadati</taxon>
        <taxon>Bacteroidota</taxon>
        <taxon>Flavobacteriia</taxon>
        <taxon>Flavobacteriales</taxon>
        <taxon>Flavobacteriaceae</taxon>
        <taxon>Capnocytophaga</taxon>
    </lineage>
</organism>
<dbReference type="InterPro" id="IPR052159">
    <property type="entry name" value="Competence_DNA_uptake"/>
</dbReference>
<comment type="caution">
    <text evidence="1">The sequence shown here is derived from an EMBL/GenBank/DDBJ whole genome shotgun (WGS) entry which is preliminary data.</text>
</comment>
<proteinExistence type="predicted"/>
<gene>
    <name evidence="1" type="ORF">SAMN05444420_105172</name>
</gene>
<dbReference type="AlphaFoldDB" id="A0A1H2XM32"/>
<dbReference type="GeneID" id="85016612"/>
<keyword evidence="2" id="KW-1185">Reference proteome</keyword>
<accession>A0A1H2XM32</accession>
<evidence type="ECO:0000313" key="1">
    <source>
        <dbReference type="EMBL" id="SDW93816.1"/>
    </source>
</evidence>
<dbReference type="SUPFAM" id="SSF56281">
    <property type="entry name" value="Metallo-hydrolase/oxidoreductase"/>
    <property type="match status" value="1"/>
</dbReference>
<dbReference type="PANTHER" id="PTHR30619:SF1">
    <property type="entry name" value="RECOMBINATION PROTEIN 2"/>
    <property type="match status" value="1"/>
</dbReference>
<dbReference type="EMBL" id="FNND01000005">
    <property type="protein sequence ID" value="SDW93816.1"/>
    <property type="molecule type" value="Genomic_DNA"/>
</dbReference>
<protein>
    <recommendedName>
        <fullName evidence="3">Metallo-beta-lactamase superfamily protein</fullName>
    </recommendedName>
</protein>
<dbReference type="OrthoDB" id="418728at2"/>
<reference evidence="1 2" key="1">
    <citation type="submission" date="2016-10" db="EMBL/GenBank/DDBJ databases">
        <authorList>
            <person name="Varghese N."/>
            <person name="Submissions S."/>
        </authorList>
    </citation>
    <scope>NUCLEOTIDE SEQUENCE [LARGE SCALE GENOMIC DNA]</scope>
    <source>
        <strain evidence="1 2">DSM 11449</strain>
    </source>
</reference>
<dbReference type="Proteomes" id="UP000182771">
    <property type="component" value="Unassembled WGS sequence"/>
</dbReference>
<sequence length="392" mass="45751">MKYTFRTFFCGMGDCIFLMLENGCHTLNIMVDCGKYIDEIDNFVKTELKNKIDYLIVTHIDNDHINGLITMLTKNSDLIIGNIIYNCYQRLIKNAIPWTDKMTENVSRLYGKLPIVIDMISQDINEEKAVTLAECILRKEEWNRTWQREYVTDESPAIQLANNMGRIIFLSPSQAALDQLDKKYRKLFWQQLYKQKEEEYDKEETIYEALMRIAQLDEDEEIKEENVNDCTINEHTLKQYACQSLSKMDDNNMASIAFVWEHQGHRILFMGDADPTQVSKAIEEAYKDETKPIIFDLIKVSHHGSAHSTSKELMNMADSERFFFTGGAKERPSLQTLGRIITNPLPDGIEYRDIRYNRHNVILKKLADLSVEEKNSLHIKVNDNQNSYEFSY</sequence>
<dbReference type="RefSeq" id="WP_016420979.1">
    <property type="nucleotide sequence ID" value="NZ_FNND01000005.1"/>
</dbReference>